<dbReference type="AlphaFoldDB" id="A0A0C2N0V0"/>
<comment type="caution">
    <text evidence="1">The sequence shown here is derived from an EMBL/GenBank/DDBJ whole genome shotgun (WGS) entry which is preliminary data.</text>
</comment>
<gene>
    <name evidence="1" type="ORF">RF11_09799</name>
</gene>
<evidence type="ECO:0000313" key="1">
    <source>
        <dbReference type="EMBL" id="KII73211.1"/>
    </source>
</evidence>
<evidence type="ECO:0000313" key="2">
    <source>
        <dbReference type="Proteomes" id="UP000031668"/>
    </source>
</evidence>
<proteinExistence type="predicted"/>
<protein>
    <submittedName>
        <fullName evidence="1">Uncharacterized protein</fullName>
    </submittedName>
</protein>
<accession>A0A0C2N0V0</accession>
<organism evidence="1 2">
    <name type="scientific">Thelohanellus kitauei</name>
    <name type="common">Myxosporean</name>
    <dbReference type="NCBI Taxonomy" id="669202"/>
    <lineage>
        <taxon>Eukaryota</taxon>
        <taxon>Metazoa</taxon>
        <taxon>Cnidaria</taxon>
        <taxon>Myxozoa</taxon>
        <taxon>Myxosporea</taxon>
        <taxon>Bivalvulida</taxon>
        <taxon>Platysporina</taxon>
        <taxon>Myxobolidae</taxon>
        <taxon>Thelohanellus</taxon>
    </lineage>
</organism>
<name>A0A0C2N0V0_THEKT</name>
<keyword evidence="2" id="KW-1185">Reference proteome</keyword>
<sequence>MKNFKLQERREPSSNKPKKLLKWSAQLIADAFVGVKDSMADNRTSPYRFVWESQKTKLFQVIGFSSDIHEADEGWAKLVDLNASAGNLETDVEKFTDLNDIEEIINSKIWELVEGNTLNFHRDSDSHLGFEVLLKFRILFQLPPKEQLIDRIFEISQVSSAPKSTHWLSNRAISTFH</sequence>
<dbReference type="EMBL" id="JWZT01000923">
    <property type="protein sequence ID" value="KII73211.1"/>
    <property type="molecule type" value="Genomic_DNA"/>
</dbReference>
<reference evidence="1 2" key="1">
    <citation type="journal article" date="2014" name="Genome Biol. Evol.">
        <title>The genome of the myxosporean Thelohanellus kitauei shows adaptations to nutrient acquisition within its fish host.</title>
        <authorList>
            <person name="Yang Y."/>
            <person name="Xiong J."/>
            <person name="Zhou Z."/>
            <person name="Huo F."/>
            <person name="Miao W."/>
            <person name="Ran C."/>
            <person name="Liu Y."/>
            <person name="Zhang J."/>
            <person name="Feng J."/>
            <person name="Wang M."/>
            <person name="Wang M."/>
            <person name="Wang L."/>
            <person name="Yao B."/>
        </authorList>
    </citation>
    <scope>NUCLEOTIDE SEQUENCE [LARGE SCALE GENOMIC DNA]</scope>
    <source>
        <strain evidence="1">Wuqing</strain>
    </source>
</reference>
<dbReference type="Proteomes" id="UP000031668">
    <property type="component" value="Unassembled WGS sequence"/>
</dbReference>